<dbReference type="PANTHER" id="PTHR23236:SF95">
    <property type="entry name" value="NUCLEOLAR PROTEIN 13"/>
    <property type="match status" value="1"/>
</dbReference>
<dbReference type="OrthoDB" id="1875751at2759"/>
<dbReference type="SMART" id="SM00360">
    <property type="entry name" value="RRM"/>
    <property type="match status" value="2"/>
</dbReference>
<proteinExistence type="predicted"/>
<dbReference type="Pfam" id="PF00076">
    <property type="entry name" value="RRM_1"/>
    <property type="match status" value="1"/>
</dbReference>
<feature type="compositionally biased region" description="Basic and acidic residues" evidence="3">
    <location>
        <begin position="52"/>
        <end position="63"/>
    </location>
</feature>
<dbReference type="InterPro" id="IPR035979">
    <property type="entry name" value="RBD_domain_sf"/>
</dbReference>
<dbReference type="Gene3D" id="3.30.70.330">
    <property type="match status" value="2"/>
</dbReference>
<name>A0A420HKA4_9PEZI</name>
<dbReference type="PANTHER" id="PTHR23236">
    <property type="entry name" value="EUKARYOTIC TRANSLATION INITIATION FACTOR 4B/4H"/>
    <property type="match status" value="1"/>
</dbReference>
<dbReference type="PROSITE" id="PS50102">
    <property type="entry name" value="RRM"/>
    <property type="match status" value="2"/>
</dbReference>
<dbReference type="GO" id="GO:0003723">
    <property type="term" value="F:RNA binding"/>
    <property type="evidence" value="ECO:0007669"/>
    <property type="project" value="UniProtKB-UniRule"/>
</dbReference>
<dbReference type="SUPFAM" id="SSF54928">
    <property type="entry name" value="RNA-binding domain, RBD"/>
    <property type="match status" value="1"/>
</dbReference>
<protein>
    <submittedName>
        <fullName evidence="5">Nucleolar protein 13</fullName>
    </submittedName>
</protein>
<dbReference type="GO" id="GO:0005730">
    <property type="term" value="C:nucleolus"/>
    <property type="evidence" value="ECO:0007669"/>
    <property type="project" value="TreeGrafter"/>
</dbReference>
<dbReference type="Proteomes" id="UP000285405">
    <property type="component" value="Unassembled WGS sequence"/>
</dbReference>
<evidence type="ECO:0000313" key="5">
    <source>
        <dbReference type="EMBL" id="RKF57819.1"/>
    </source>
</evidence>
<feature type="compositionally biased region" description="Polar residues" evidence="3">
    <location>
        <begin position="11"/>
        <end position="30"/>
    </location>
</feature>
<organism evidence="5 6">
    <name type="scientific">Golovinomyces cichoracearum</name>
    <dbReference type="NCBI Taxonomy" id="62708"/>
    <lineage>
        <taxon>Eukaryota</taxon>
        <taxon>Fungi</taxon>
        <taxon>Dikarya</taxon>
        <taxon>Ascomycota</taxon>
        <taxon>Pezizomycotina</taxon>
        <taxon>Leotiomycetes</taxon>
        <taxon>Erysiphales</taxon>
        <taxon>Erysiphaceae</taxon>
        <taxon>Golovinomyces</taxon>
    </lineage>
</organism>
<feature type="compositionally biased region" description="Basic and acidic residues" evidence="3">
    <location>
        <begin position="1"/>
        <end position="10"/>
    </location>
</feature>
<dbReference type="AlphaFoldDB" id="A0A420HKA4"/>
<gene>
    <name evidence="5" type="ORF">GcC1_187010</name>
</gene>
<dbReference type="EMBL" id="MCBR01018705">
    <property type="protein sequence ID" value="RKF57819.1"/>
    <property type="molecule type" value="Genomic_DNA"/>
</dbReference>
<reference evidence="5 6" key="1">
    <citation type="journal article" date="2018" name="BMC Genomics">
        <title>Comparative genome analyses reveal sequence features reflecting distinct modes of host-adaptation between dicot and monocot powdery mildew.</title>
        <authorList>
            <person name="Wu Y."/>
            <person name="Ma X."/>
            <person name="Pan Z."/>
            <person name="Kale S.D."/>
            <person name="Song Y."/>
            <person name="King H."/>
            <person name="Zhang Q."/>
            <person name="Presley C."/>
            <person name="Deng X."/>
            <person name="Wei C.I."/>
            <person name="Xiao S."/>
        </authorList>
    </citation>
    <scope>NUCLEOTIDE SEQUENCE [LARGE SCALE GENOMIC DNA]</scope>
    <source>
        <strain evidence="5">UCSC1</strain>
    </source>
</reference>
<accession>A0A420HKA4</accession>
<evidence type="ECO:0000259" key="4">
    <source>
        <dbReference type="PROSITE" id="PS50102"/>
    </source>
</evidence>
<keyword evidence="1 2" id="KW-0694">RNA-binding</keyword>
<feature type="compositionally biased region" description="Basic and acidic residues" evidence="3">
    <location>
        <begin position="113"/>
        <end position="122"/>
    </location>
</feature>
<evidence type="ECO:0000256" key="1">
    <source>
        <dbReference type="ARBA" id="ARBA00022884"/>
    </source>
</evidence>
<evidence type="ECO:0000256" key="3">
    <source>
        <dbReference type="SAM" id="MobiDB-lite"/>
    </source>
</evidence>
<feature type="compositionally biased region" description="Basic residues" evidence="3">
    <location>
        <begin position="87"/>
        <end position="102"/>
    </location>
</feature>
<dbReference type="InterPro" id="IPR000504">
    <property type="entry name" value="RRM_dom"/>
</dbReference>
<sequence length="421" mass="47723">MPIPKTKTETSKIQPVSPSRSDTPSSTASQEDSREIQRGFIDLNSSSNHDSSNYKDELSETRPAKKRKMLRDEIEVDITAPEPPSKKQLRLLKKGKPLPKKKISTDSVQAEGLRNKEPEQNKRSEHGVWIGNLSYQTSVEQLKIFLTENCEIAENVITRIHMPGAPDTKALSRNGDEKSGKPILNKGFAYVDFSCSEAVNKAIELSEKLLNGRRLLIKDKQSFEGRPQKAKDELSMNNKPRNKKVFLGNLSFDTTEDDLKENFEKCGPIKMLKLATFEDSGKCKGFAWILFEDLNGAENAVRGFVRVPENVKKPKINLAAENEDSKPDLGEVEASRAQRKMWVNKLKGRILRVEFAEDSQLRYKKQYAKDGTKNAGKFRQDIQESVNERHEKPLKKVVYRQQYAPRLTGGIVESKGKKITF</sequence>
<evidence type="ECO:0000313" key="6">
    <source>
        <dbReference type="Proteomes" id="UP000285405"/>
    </source>
</evidence>
<feature type="domain" description="RRM" evidence="4">
    <location>
        <begin position="243"/>
        <end position="358"/>
    </location>
</feature>
<comment type="caution">
    <text evidence="5">The sequence shown here is derived from an EMBL/GenBank/DDBJ whole genome shotgun (WGS) entry which is preliminary data.</text>
</comment>
<feature type="domain" description="RRM" evidence="4">
    <location>
        <begin position="126"/>
        <end position="222"/>
    </location>
</feature>
<evidence type="ECO:0000256" key="2">
    <source>
        <dbReference type="PROSITE-ProRule" id="PRU00176"/>
    </source>
</evidence>
<dbReference type="InterPro" id="IPR012677">
    <property type="entry name" value="Nucleotide-bd_a/b_plait_sf"/>
</dbReference>
<feature type="region of interest" description="Disordered" evidence="3">
    <location>
        <begin position="1"/>
        <end position="122"/>
    </location>
</feature>